<accession>A0A239Q414</accession>
<dbReference type="EMBL" id="FZQB01000025">
    <property type="protein sequence ID" value="SNT76697.1"/>
    <property type="molecule type" value="Genomic_DNA"/>
</dbReference>
<dbReference type="AlphaFoldDB" id="A0A239Q414"/>
<sequence length="117" mass="12665">MLRIIREINATVKLANEIAASAGQGPRWTLFVTNRSFIAQVLALVFALAGLFGVPLPFGAEDISEVIYLLGFAAAEGWSMVERFTGDTRAVWSREQAVKAKEEADALSAALRHATSQ</sequence>
<protein>
    <submittedName>
        <fullName evidence="2">Uncharacterized protein</fullName>
    </submittedName>
</protein>
<keyword evidence="3" id="KW-1185">Reference proteome</keyword>
<gene>
    <name evidence="2" type="ORF">SAMN05444959_1254</name>
</gene>
<dbReference type="Proteomes" id="UP000198307">
    <property type="component" value="Unassembled WGS sequence"/>
</dbReference>
<evidence type="ECO:0000313" key="2">
    <source>
        <dbReference type="EMBL" id="SNT76697.1"/>
    </source>
</evidence>
<evidence type="ECO:0000256" key="1">
    <source>
        <dbReference type="SAM" id="Phobius"/>
    </source>
</evidence>
<name>A0A239Q414_9RHOB</name>
<reference evidence="2 3" key="1">
    <citation type="submission" date="2017-07" db="EMBL/GenBank/DDBJ databases">
        <authorList>
            <person name="Sun Z.S."/>
            <person name="Albrecht U."/>
            <person name="Echele G."/>
            <person name="Lee C.C."/>
        </authorList>
    </citation>
    <scope>NUCLEOTIDE SEQUENCE [LARGE SCALE GENOMIC DNA]</scope>
    <source>
        <strain evidence="2 3">DSM 14827</strain>
    </source>
</reference>
<keyword evidence="1" id="KW-0472">Membrane</keyword>
<dbReference type="RefSeq" id="WP_089345992.1">
    <property type="nucleotide sequence ID" value="NZ_CP067129.1"/>
</dbReference>
<organism evidence="2 3">
    <name type="scientific">Paracoccus seriniphilus</name>
    <dbReference type="NCBI Taxonomy" id="184748"/>
    <lineage>
        <taxon>Bacteria</taxon>
        <taxon>Pseudomonadati</taxon>
        <taxon>Pseudomonadota</taxon>
        <taxon>Alphaproteobacteria</taxon>
        <taxon>Rhodobacterales</taxon>
        <taxon>Paracoccaceae</taxon>
        <taxon>Paracoccus</taxon>
    </lineage>
</organism>
<evidence type="ECO:0000313" key="3">
    <source>
        <dbReference type="Proteomes" id="UP000198307"/>
    </source>
</evidence>
<keyword evidence="1" id="KW-0812">Transmembrane</keyword>
<proteinExistence type="predicted"/>
<dbReference type="OrthoDB" id="7776717at2"/>
<keyword evidence="1" id="KW-1133">Transmembrane helix</keyword>
<feature type="transmembrane region" description="Helical" evidence="1">
    <location>
        <begin position="37"/>
        <end position="60"/>
    </location>
</feature>